<evidence type="ECO:0000256" key="1">
    <source>
        <dbReference type="SAM" id="MobiDB-lite"/>
    </source>
</evidence>
<protein>
    <submittedName>
        <fullName evidence="3">Putative regulatory protein, FmdB family</fullName>
    </submittedName>
</protein>
<gene>
    <name evidence="3" type="ORF">SAMN05421807_102318</name>
</gene>
<feature type="domain" description="Putative regulatory protein FmdB zinc ribbon" evidence="2">
    <location>
        <begin position="1"/>
        <end position="42"/>
    </location>
</feature>
<proteinExistence type="predicted"/>
<sequence length="88" mass="10174">MVTYTFNCQLCGEFSEWHQSIKGNKQITTCPTCHAASKRVFKPPIIFQMDQTVKKQIERGMKPQLIKKQHLPSTPIGSKTKTKRPWQV</sequence>
<dbReference type="OrthoDB" id="9813321at2"/>
<evidence type="ECO:0000313" key="3">
    <source>
        <dbReference type="EMBL" id="SHG92081.1"/>
    </source>
</evidence>
<organism evidence="3 4">
    <name type="scientific">Virgibacillus chiguensis</name>
    <dbReference type="NCBI Taxonomy" id="411959"/>
    <lineage>
        <taxon>Bacteria</taxon>
        <taxon>Bacillati</taxon>
        <taxon>Bacillota</taxon>
        <taxon>Bacilli</taxon>
        <taxon>Bacillales</taxon>
        <taxon>Bacillaceae</taxon>
        <taxon>Virgibacillus</taxon>
    </lineage>
</organism>
<reference evidence="4" key="1">
    <citation type="submission" date="2016-11" db="EMBL/GenBank/DDBJ databases">
        <authorList>
            <person name="Varghese N."/>
            <person name="Submissions S."/>
        </authorList>
    </citation>
    <scope>NUCLEOTIDE SEQUENCE [LARGE SCALE GENOMIC DNA]</scope>
    <source>
        <strain evidence="4">CGMCC 1.6496</strain>
    </source>
</reference>
<name>A0A1M5NR99_9BACI</name>
<evidence type="ECO:0000313" key="4">
    <source>
        <dbReference type="Proteomes" id="UP000184079"/>
    </source>
</evidence>
<evidence type="ECO:0000259" key="2">
    <source>
        <dbReference type="SMART" id="SM00834"/>
    </source>
</evidence>
<feature type="region of interest" description="Disordered" evidence="1">
    <location>
        <begin position="62"/>
        <end position="88"/>
    </location>
</feature>
<dbReference type="SMART" id="SM00834">
    <property type="entry name" value="CxxC_CXXC_SSSS"/>
    <property type="match status" value="1"/>
</dbReference>
<dbReference type="RefSeq" id="WP_073005522.1">
    <property type="nucleotide sequence ID" value="NZ_FQXD01000002.1"/>
</dbReference>
<dbReference type="InterPro" id="IPR013429">
    <property type="entry name" value="Regulatory_FmdB_Zinc_ribbon"/>
</dbReference>
<dbReference type="EMBL" id="FQXD01000002">
    <property type="protein sequence ID" value="SHG92081.1"/>
    <property type="molecule type" value="Genomic_DNA"/>
</dbReference>
<dbReference type="AlphaFoldDB" id="A0A1M5NR99"/>
<dbReference type="NCBIfam" id="TIGR02605">
    <property type="entry name" value="CxxC_CxxC_SSSS"/>
    <property type="match status" value="1"/>
</dbReference>
<keyword evidence="4" id="KW-1185">Reference proteome</keyword>
<dbReference type="Pfam" id="PF09723">
    <property type="entry name" value="Zn_ribbon_8"/>
    <property type="match status" value="1"/>
</dbReference>
<dbReference type="Proteomes" id="UP000184079">
    <property type="component" value="Unassembled WGS sequence"/>
</dbReference>
<accession>A0A1M5NR99</accession>